<organism evidence="13">
    <name type="scientific">marine metagenome</name>
    <dbReference type="NCBI Taxonomy" id="408172"/>
    <lineage>
        <taxon>unclassified sequences</taxon>
        <taxon>metagenomes</taxon>
        <taxon>ecological metagenomes</taxon>
    </lineage>
</organism>
<keyword evidence="10" id="KW-0173">Coenzyme A biosynthesis</keyword>
<keyword evidence="9" id="KW-0630">Potassium</keyword>
<dbReference type="GO" id="GO:0005524">
    <property type="term" value="F:ATP binding"/>
    <property type="evidence" value="ECO:0007669"/>
    <property type="project" value="UniProtKB-KW"/>
</dbReference>
<keyword evidence="7" id="KW-0418">Kinase</keyword>
<comment type="subunit">
    <text evidence="3">Homodimer.</text>
</comment>
<dbReference type="HAMAP" id="MF_01274">
    <property type="entry name" value="Pantothen_kinase_3"/>
    <property type="match status" value="1"/>
</dbReference>
<dbReference type="InterPro" id="IPR043129">
    <property type="entry name" value="ATPase_NBD"/>
</dbReference>
<dbReference type="PANTHER" id="PTHR34265">
    <property type="entry name" value="TYPE III PANTOTHENATE KINASE"/>
    <property type="match status" value="1"/>
</dbReference>
<dbReference type="PANTHER" id="PTHR34265:SF1">
    <property type="entry name" value="TYPE III PANTOTHENATE KINASE"/>
    <property type="match status" value="1"/>
</dbReference>
<keyword evidence="6" id="KW-0547">Nucleotide-binding</keyword>
<evidence type="ECO:0000256" key="5">
    <source>
        <dbReference type="ARBA" id="ARBA00022679"/>
    </source>
</evidence>
<evidence type="ECO:0000256" key="9">
    <source>
        <dbReference type="ARBA" id="ARBA00022958"/>
    </source>
</evidence>
<dbReference type="EMBL" id="UINC01001206">
    <property type="protein sequence ID" value="SUZ74321.1"/>
    <property type="molecule type" value="Genomic_DNA"/>
</dbReference>
<comment type="cofactor">
    <cofactor evidence="1">
        <name>K(+)</name>
        <dbReference type="ChEBI" id="CHEBI:29103"/>
    </cofactor>
</comment>
<dbReference type="NCBIfam" id="TIGR00671">
    <property type="entry name" value="baf"/>
    <property type="match status" value="1"/>
</dbReference>
<keyword evidence="8" id="KW-0067">ATP-binding</keyword>
<dbReference type="NCBIfam" id="NF009855">
    <property type="entry name" value="PRK13321.1"/>
    <property type="match status" value="1"/>
</dbReference>
<proteinExistence type="inferred from homology"/>
<evidence type="ECO:0000256" key="3">
    <source>
        <dbReference type="ARBA" id="ARBA00011738"/>
    </source>
</evidence>
<protein>
    <recommendedName>
        <fullName evidence="12">Type III pantothenate kinase</fullName>
    </recommendedName>
</protein>
<evidence type="ECO:0000256" key="12">
    <source>
        <dbReference type="ARBA" id="ARBA00040883"/>
    </source>
</evidence>
<evidence type="ECO:0000256" key="11">
    <source>
        <dbReference type="ARBA" id="ARBA00038036"/>
    </source>
</evidence>
<dbReference type="GO" id="GO:0015937">
    <property type="term" value="P:coenzyme A biosynthetic process"/>
    <property type="evidence" value="ECO:0007669"/>
    <property type="project" value="UniProtKB-KW"/>
</dbReference>
<keyword evidence="4" id="KW-0963">Cytoplasm</keyword>
<dbReference type="GO" id="GO:0005737">
    <property type="term" value="C:cytoplasm"/>
    <property type="evidence" value="ECO:0007669"/>
    <property type="project" value="UniProtKB-SubCell"/>
</dbReference>
<evidence type="ECO:0000256" key="10">
    <source>
        <dbReference type="ARBA" id="ARBA00022993"/>
    </source>
</evidence>
<keyword evidence="5" id="KW-0808">Transferase</keyword>
<dbReference type="CDD" id="cd24015">
    <property type="entry name" value="ASKHA_NBD_PanK-III"/>
    <property type="match status" value="1"/>
</dbReference>
<evidence type="ECO:0000313" key="13">
    <source>
        <dbReference type="EMBL" id="SUZ74321.1"/>
    </source>
</evidence>
<dbReference type="Pfam" id="PF03309">
    <property type="entry name" value="Pan_kinase"/>
    <property type="match status" value="1"/>
</dbReference>
<evidence type="ECO:0000256" key="7">
    <source>
        <dbReference type="ARBA" id="ARBA00022777"/>
    </source>
</evidence>
<dbReference type="InterPro" id="IPR004619">
    <property type="entry name" value="Type_III_PanK"/>
</dbReference>
<dbReference type="SUPFAM" id="SSF53067">
    <property type="entry name" value="Actin-like ATPase domain"/>
    <property type="match status" value="2"/>
</dbReference>
<name>A0A381Q4S1_9ZZZZ</name>
<accession>A0A381Q4S1</accession>
<dbReference type="Gene3D" id="3.30.420.40">
    <property type="match status" value="2"/>
</dbReference>
<evidence type="ECO:0000256" key="4">
    <source>
        <dbReference type="ARBA" id="ARBA00022490"/>
    </source>
</evidence>
<comment type="subcellular location">
    <subcellularLocation>
        <location evidence="2">Cytoplasm</location>
    </subcellularLocation>
</comment>
<reference evidence="13" key="1">
    <citation type="submission" date="2018-05" db="EMBL/GenBank/DDBJ databases">
        <authorList>
            <person name="Lanie J.A."/>
            <person name="Ng W.-L."/>
            <person name="Kazmierczak K.M."/>
            <person name="Andrzejewski T.M."/>
            <person name="Davidsen T.M."/>
            <person name="Wayne K.J."/>
            <person name="Tettelin H."/>
            <person name="Glass J.I."/>
            <person name="Rusch D."/>
            <person name="Podicherti R."/>
            <person name="Tsui H.-C.T."/>
            <person name="Winkler M.E."/>
        </authorList>
    </citation>
    <scope>NUCLEOTIDE SEQUENCE</scope>
</reference>
<evidence type="ECO:0000256" key="6">
    <source>
        <dbReference type="ARBA" id="ARBA00022741"/>
    </source>
</evidence>
<evidence type="ECO:0000256" key="8">
    <source>
        <dbReference type="ARBA" id="ARBA00022840"/>
    </source>
</evidence>
<gene>
    <name evidence="13" type="ORF">METZ01_LOCUS27175</name>
</gene>
<dbReference type="AlphaFoldDB" id="A0A381Q4S1"/>
<dbReference type="GO" id="GO:0004594">
    <property type="term" value="F:pantothenate kinase activity"/>
    <property type="evidence" value="ECO:0007669"/>
    <property type="project" value="InterPro"/>
</dbReference>
<comment type="similarity">
    <text evidence="11">Belongs to the type III pantothenate kinase family.</text>
</comment>
<dbReference type="NCBIfam" id="NF009848">
    <property type="entry name" value="PRK13318.1-6"/>
    <property type="match status" value="1"/>
</dbReference>
<evidence type="ECO:0000256" key="1">
    <source>
        <dbReference type="ARBA" id="ARBA00001958"/>
    </source>
</evidence>
<evidence type="ECO:0000256" key="2">
    <source>
        <dbReference type="ARBA" id="ARBA00004496"/>
    </source>
</evidence>
<sequence length="261" mass="27447">MLLAVDIGNSMVNLGVFDGERLVANLRVSTDARKSADEYGLTLRDLLVLNGIDPSGITDACMCSVVPPLTGIFEELMQTYFKVNALTVTAGVKTGLQISYDNPRDVGADRIVDAVAAIELYGQPTIIVDFGTATVFDAVSKDGVYLGGAISPGMNVAAEALYLNTSQLRRVELVAPKSPIGQNTTEALQSGLVLGYAGLVTGMVARFKKELGNEAKVIGTGGLAYIIAGVAEVFDAINPDLTLVGLRLIYGKNPPPPKVLD</sequence>